<evidence type="ECO:0000256" key="1">
    <source>
        <dbReference type="SAM" id="MobiDB-lite"/>
    </source>
</evidence>
<comment type="caution">
    <text evidence="2">The sequence shown here is derived from an EMBL/GenBank/DDBJ whole genome shotgun (WGS) entry which is preliminary data.</text>
</comment>
<accession>A0A2A2T361</accession>
<dbReference type="Proteomes" id="UP000217780">
    <property type="component" value="Unassembled WGS sequence"/>
</dbReference>
<gene>
    <name evidence="2" type="ORF">CLI92_11935</name>
</gene>
<sequence>MRQRAWRCPFTHSWEEIRMHQPRLSLLACLAAASVLFSACGGGNDEPSPPQQPGPGHSGPPPVLIKPPMTGPLLPAPRPNPPSTGPQQPGGGLQLPEGVTLRGQPISSERDYNDLSTHTLVPLSITFANDSHETRQVTIPSCFVFLSGQQSYQDGLNLQTRVVTLAPRSTQTVLLGTYCLNLYRYAPPPGIPYSPDSVTQGAELLRVCQAVNNRRTPLDAAQMIRVQQILWNITDRNGMTEDDKAWLNAL</sequence>
<dbReference type="EMBL" id="NTBI01000012">
    <property type="protein sequence ID" value="PAX15878.1"/>
    <property type="molecule type" value="Genomic_DNA"/>
</dbReference>
<reference evidence="2 3" key="1">
    <citation type="submission" date="2017-08" db="EMBL/GenBank/DDBJ databases">
        <title>WGS of Clinical strains of the CDC Group NO-1 linked to zoonotic infections in humans.</title>
        <authorList>
            <person name="Bernier A.-M."/>
            <person name="Bernard K."/>
        </authorList>
    </citation>
    <scope>NUCLEOTIDE SEQUENCE [LARGE SCALE GENOMIC DNA]</scope>
    <source>
        <strain evidence="2 3">NML91-0035</strain>
    </source>
</reference>
<feature type="compositionally biased region" description="Pro residues" evidence="1">
    <location>
        <begin position="47"/>
        <end position="65"/>
    </location>
</feature>
<proteinExistence type="predicted"/>
<evidence type="ECO:0000313" key="2">
    <source>
        <dbReference type="EMBL" id="PAX15878.1"/>
    </source>
</evidence>
<dbReference type="AlphaFoldDB" id="A0A2A2T361"/>
<organism evidence="2 3">
    <name type="scientific">Vandammella animalimorsus</name>
    <dbReference type="NCBI Taxonomy" id="2029117"/>
    <lineage>
        <taxon>Bacteria</taxon>
        <taxon>Pseudomonadati</taxon>
        <taxon>Pseudomonadota</taxon>
        <taxon>Betaproteobacteria</taxon>
        <taxon>Burkholderiales</taxon>
        <taxon>Comamonadaceae</taxon>
        <taxon>Vandammella</taxon>
    </lineage>
</organism>
<name>A0A2A2T361_9BURK</name>
<feature type="compositionally biased region" description="Pro residues" evidence="1">
    <location>
        <begin position="74"/>
        <end position="84"/>
    </location>
</feature>
<evidence type="ECO:0000313" key="3">
    <source>
        <dbReference type="Proteomes" id="UP000217780"/>
    </source>
</evidence>
<protein>
    <submittedName>
        <fullName evidence="2">Uncharacterized protein</fullName>
    </submittedName>
</protein>
<feature type="region of interest" description="Disordered" evidence="1">
    <location>
        <begin position="41"/>
        <end position="99"/>
    </location>
</feature>